<keyword evidence="12" id="KW-1185">Reference proteome</keyword>
<dbReference type="Pfam" id="PF03878">
    <property type="entry name" value="YIF1"/>
    <property type="match status" value="1"/>
</dbReference>
<feature type="transmembrane region" description="Helical" evidence="9">
    <location>
        <begin position="160"/>
        <end position="177"/>
    </location>
</feature>
<proteinExistence type="inferred from homology"/>
<keyword evidence="2 9" id="KW-0813">Transport</keyword>
<keyword evidence="6 9" id="KW-1133">Transmembrane helix</keyword>
<name>A0AAN6TNI9_9PEZI</name>
<feature type="transmembrane region" description="Helical" evidence="9">
    <location>
        <begin position="310"/>
        <end position="327"/>
    </location>
</feature>
<dbReference type="PANTHER" id="PTHR14083">
    <property type="entry name" value="YIP1 INTERACTING FACTOR HOMOLOG YIF1 PROTEIN"/>
    <property type="match status" value="1"/>
</dbReference>
<protein>
    <recommendedName>
        <fullName evidence="9">Protein YIF1</fullName>
    </recommendedName>
</protein>
<evidence type="ECO:0000256" key="8">
    <source>
        <dbReference type="ARBA" id="ARBA00023136"/>
    </source>
</evidence>
<dbReference type="GO" id="GO:0000139">
    <property type="term" value="C:Golgi membrane"/>
    <property type="evidence" value="ECO:0007669"/>
    <property type="project" value="UniProtKB-SubCell"/>
</dbReference>
<accession>A0AAN6TNI9</accession>
<keyword evidence="4 9" id="KW-0256">Endoplasmic reticulum</keyword>
<dbReference type="GO" id="GO:0005793">
    <property type="term" value="C:endoplasmic reticulum-Golgi intermediate compartment"/>
    <property type="evidence" value="ECO:0007669"/>
    <property type="project" value="UniProtKB-UniRule"/>
</dbReference>
<evidence type="ECO:0000256" key="10">
    <source>
        <dbReference type="SAM" id="MobiDB-lite"/>
    </source>
</evidence>
<keyword evidence="5 9" id="KW-0653">Protein transport</keyword>
<dbReference type="GO" id="GO:0015031">
    <property type="term" value="P:protein transport"/>
    <property type="evidence" value="ECO:0007669"/>
    <property type="project" value="UniProtKB-KW"/>
</dbReference>
<comment type="subcellular location">
    <subcellularLocation>
        <location evidence="9">Endoplasmic reticulum membrane</location>
        <topology evidence="9">Multi-pass membrane protein</topology>
    </subcellularLocation>
    <subcellularLocation>
        <location evidence="9">Golgi apparatus membrane</location>
        <topology evidence="9">Multi-pass membrane protein</topology>
    </subcellularLocation>
</comment>
<comment type="similarity">
    <text evidence="1 9">Belongs to the YIF1 family.</text>
</comment>
<evidence type="ECO:0000256" key="1">
    <source>
        <dbReference type="ARBA" id="ARBA00009727"/>
    </source>
</evidence>
<comment type="function">
    <text evidence="9">Has a role in transport between endoplasmic reticulum and Golgi.</text>
</comment>
<organism evidence="11 12">
    <name type="scientific">Canariomyces notabilis</name>
    <dbReference type="NCBI Taxonomy" id="2074819"/>
    <lineage>
        <taxon>Eukaryota</taxon>
        <taxon>Fungi</taxon>
        <taxon>Dikarya</taxon>
        <taxon>Ascomycota</taxon>
        <taxon>Pezizomycotina</taxon>
        <taxon>Sordariomycetes</taxon>
        <taxon>Sordariomycetidae</taxon>
        <taxon>Sordariales</taxon>
        <taxon>Chaetomiaceae</taxon>
        <taxon>Canariomyces</taxon>
    </lineage>
</organism>
<dbReference type="AlphaFoldDB" id="A0AAN6TNI9"/>
<evidence type="ECO:0000256" key="2">
    <source>
        <dbReference type="ARBA" id="ARBA00022448"/>
    </source>
</evidence>
<feature type="transmembrane region" description="Helical" evidence="9">
    <location>
        <begin position="252"/>
        <end position="273"/>
    </location>
</feature>
<keyword evidence="8 9" id="KW-0472">Membrane</keyword>
<evidence type="ECO:0000256" key="4">
    <source>
        <dbReference type="ARBA" id="ARBA00022824"/>
    </source>
</evidence>
<keyword evidence="3 9" id="KW-0812">Transmembrane</keyword>
<evidence type="ECO:0000256" key="3">
    <source>
        <dbReference type="ARBA" id="ARBA00022692"/>
    </source>
</evidence>
<reference evidence="11" key="1">
    <citation type="journal article" date="2023" name="Mol. Phylogenet. Evol.">
        <title>Genome-scale phylogeny and comparative genomics of the fungal order Sordariales.</title>
        <authorList>
            <person name="Hensen N."/>
            <person name="Bonometti L."/>
            <person name="Westerberg I."/>
            <person name="Brannstrom I.O."/>
            <person name="Guillou S."/>
            <person name="Cros-Aarteil S."/>
            <person name="Calhoun S."/>
            <person name="Haridas S."/>
            <person name="Kuo A."/>
            <person name="Mondo S."/>
            <person name="Pangilinan J."/>
            <person name="Riley R."/>
            <person name="LaButti K."/>
            <person name="Andreopoulos B."/>
            <person name="Lipzen A."/>
            <person name="Chen C."/>
            <person name="Yan M."/>
            <person name="Daum C."/>
            <person name="Ng V."/>
            <person name="Clum A."/>
            <person name="Steindorff A."/>
            <person name="Ohm R.A."/>
            <person name="Martin F."/>
            <person name="Silar P."/>
            <person name="Natvig D.O."/>
            <person name="Lalanne C."/>
            <person name="Gautier V."/>
            <person name="Ament-Velasquez S.L."/>
            <person name="Kruys A."/>
            <person name="Hutchinson M.I."/>
            <person name="Powell A.J."/>
            <person name="Barry K."/>
            <person name="Miller A.N."/>
            <person name="Grigoriev I.V."/>
            <person name="Debuchy R."/>
            <person name="Gladieux P."/>
            <person name="Hiltunen Thoren M."/>
            <person name="Johannesson H."/>
        </authorList>
    </citation>
    <scope>NUCLEOTIDE SEQUENCE</scope>
    <source>
        <strain evidence="11">CBS 508.74</strain>
    </source>
</reference>
<dbReference type="GO" id="GO:0030134">
    <property type="term" value="C:COPII-coated ER to Golgi transport vesicle"/>
    <property type="evidence" value="ECO:0007669"/>
    <property type="project" value="TreeGrafter"/>
</dbReference>
<dbReference type="GeneID" id="89938277"/>
<feature type="transmembrane region" description="Helical" evidence="9">
    <location>
        <begin position="189"/>
        <end position="213"/>
    </location>
</feature>
<dbReference type="GO" id="GO:0006888">
    <property type="term" value="P:endoplasmic reticulum to Golgi vesicle-mediated transport"/>
    <property type="evidence" value="ECO:0007669"/>
    <property type="project" value="UniProtKB-UniRule"/>
</dbReference>
<sequence length="329" mass="37170">MQRPTTYGRSPPLHHPVPQHVSTVPQLRSPPPPTAQPQVGYDGSPYQQQHQPRAPSSGSNMFGQYGNFINDPAAQLASQFGQTAFKQGQEYIEQNVNRFVNVSALKHYFNVTNSYVINKLFLVLFPWRHKPWTRRQATGGPGGQEAWYLPPRDDINSPDMYIPVMSLVTYIFLQALISGLRGQFQPELFGYIATTALVVVIVEILGLQLGCYLLSISNESQLLDLVAYSGYKFVGVIVTISIAQIVNGGKGTSGWVGWTLFIYTFLANSLFLMRSLKYVLLPENNGDSRGPMQTMHPLDSRAKRNQRTQFLFFYSYIVQLFFMWILSRS</sequence>
<evidence type="ECO:0000313" key="12">
    <source>
        <dbReference type="Proteomes" id="UP001302812"/>
    </source>
</evidence>
<evidence type="ECO:0000313" key="11">
    <source>
        <dbReference type="EMBL" id="KAK4117702.1"/>
    </source>
</evidence>
<feature type="region of interest" description="Disordered" evidence="10">
    <location>
        <begin position="1"/>
        <end position="64"/>
    </location>
</feature>
<keyword evidence="7 9" id="KW-0333">Golgi apparatus</keyword>
<feature type="compositionally biased region" description="Polar residues" evidence="10">
    <location>
        <begin position="45"/>
        <end position="62"/>
    </location>
</feature>
<evidence type="ECO:0000256" key="9">
    <source>
        <dbReference type="RuleBase" id="RU368073"/>
    </source>
</evidence>
<dbReference type="Proteomes" id="UP001302812">
    <property type="component" value="Unassembled WGS sequence"/>
</dbReference>
<dbReference type="PANTHER" id="PTHR14083:SF0">
    <property type="entry name" value="YIP1D-INTERACTING FACTOR 1, ISOFORM C"/>
    <property type="match status" value="1"/>
</dbReference>
<dbReference type="InterPro" id="IPR005578">
    <property type="entry name" value="Yif1_fam"/>
</dbReference>
<evidence type="ECO:0000256" key="7">
    <source>
        <dbReference type="ARBA" id="ARBA00023034"/>
    </source>
</evidence>
<dbReference type="EMBL" id="MU853332">
    <property type="protein sequence ID" value="KAK4117702.1"/>
    <property type="molecule type" value="Genomic_DNA"/>
</dbReference>
<comment type="caution">
    <text evidence="11">The sequence shown here is derived from an EMBL/GenBank/DDBJ whole genome shotgun (WGS) entry which is preliminary data.</text>
</comment>
<evidence type="ECO:0000256" key="5">
    <source>
        <dbReference type="ARBA" id="ARBA00022927"/>
    </source>
</evidence>
<reference evidence="11" key="2">
    <citation type="submission" date="2023-05" db="EMBL/GenBank/DDBJ databases">
        <authorList>
            <consortium name="Lawrence Berkeley National Laboratory"/>
            <person name="Steindorff A."/>
            <person name="Hensen N."/>
            <person name="Bonometti L."/>
            <person name="Westerberg I."/>
            <person name="Brannstrom I.O."/>
            <person name="Guillou S."/>
            <person name="Cros-Aarteil S."/>
            <person name="Calhoun S."/>
            <person name="Haridas S."/>
            <person name="Kuo A."/>
            <person name="Mondo S."/>
            <person name="Pangilinan J."/>
            <person name="Riley R."/>
            <person name="Labutti K."/>
            <person name="Andreopoulos B."/>
            <person name="Lipzen A."/>
            <person name="Chen C."/>
            <person name="Yanf M."/>
            <person name="Daum C."/>
            <person name="Ng V."/>
            <person name="Clum A."/>
            <person name="Ohm R."/>
            <person name="Martin F."/>
            <person name="Silar P."/>
            <person name="Natvig D."/>
            <person name="Lalanne C."/>
            <person name="Gautier V."/>
            <person name="Ament-Velasquez S.L."/>
            <person name="Kruys A."/>
            <person name="Hutchinson M.I."/>
            <person name="Powell A.J."/>
            <person name="Barry K."/>
            <person name="Miller A.N."/>
            <person name="Grigoriev I.V."/>
            <person name="Debuchy R."/>
            <person name="Gladieux P."/>
            <person name="Thoren M.H."/>
            <person name="Johannesson H."/>
        </authorList>
    </citation>
    <scope>NUCLEOTIDE SEQUENCE</scope>
    <source>
        <strain evidence="11">CBS 508.74</strain>
    </source>
</reference>
<dbReference type="RefSeq" id="XP_064675272.1">
    <property type="nucleotide sequence ID" value="XM_064814152.1"/>
</dbReference>
<dbReference type="GO" id="GO:0005789">
    <property type="term" value="C:endoplasmic reticulum membrane"/>
    <property type="evidence" value="ECO:0007669"/>
    <property type="project" value="UniProtKB-SubCell"/>
</dbReference>
<gene>
    <name evidence="11" type="ORF">N656DRAFT_773883</name>
</gene>
<feature type="transmembrane region" description="Helical" evidence="9">
    <location>
        <begin position="225"/>
        <end position="246"/>
    </location>
</feature>
<evidence type="ECO:0000256" key="6">
    <source>
        <dbReference type="ARBA" id="ARBA00022989"/>
    </source>
</evidence>